<keyword evidence="3" id="KW-1185">Reference proteome</keyword>
<dbReference type="InterPro" id="IPR051043">
    <property type="entry name" value="Sulfatase_Mod_Factor_Kinase"/>
</dbReference>
<dbReference type="InterPro" id="IPR017806">
    <property type="entry name" value="EgtB"/>
</dbReference>
<dbReference type="RefSeq" id="WP_007416203.1">
    <property type="nucleotide sequence ID" value="NZ_ABOX02000024.1"/>
</dbReference>
<dbReference type="Gene3D" id="3.90.1580.10">
    <property type="entry name" value="paralog of FGE (formylglycine-generating enzyme)"/>
    <property type="match status" value="1"/>
</dbReference>
<dbReference type="Proteomes" id="UP000003688">
    <property type="component" value="Unassembled WGS sequence"/>
</dbReference>
<dbReference type="PANTHER" id="PTHR23150">
    <property type="entry name" value="SULFATASE MODIFYING FACTOR 1, 2"/>
    <property type="match status" value="1"/>
</dbReference>
<sequence length="445" mass="51604">MKNTVAEIAGKTRSREVECANGQGIVHSRMALIDRYRAVRQFSEKICETLEPEDFVIQTMPEMSPTKWHLAHVSWFFETFVLKVHLPDYESLHPQYTFLFNSYYNAAGKMHARPQRGLISRPTVRNTYEYRKYVDTMVLKLLGEASERKLEVLAPLIVLGLNHEQQHQELMLTDIKHVFWMNPLRPVFRKEKPNAASSSAKLKWQNFDGGIYSIGHEGAGFHFDNEGPRHETLLQPFALASRLVTNREYLEFMEDNGYTRPEFWLSLGFNMVKEKYWDSPFYWERDLGKWGMMTLDGMRAVDLDEPVCHVSYFEADAYARWAGARLPTEAEWEVASEEVPVEGNFAESGFYHPAPARESGRTEGLQQMFGDLWQWTQSSYSPYPGYKPVRGALGEYNGKFMCNQYVLRGASCATAKSHARRTYRNFFPPDARWQFMGIRLAKEIS</sequence>
<gene>
    <name evidence="2" type="ORF">Cflav_PD2519</name>
</gene>
<dbReference type="NCBIfam" id="TIGR03440">
    <property type="entry name" value="egtB_TIGR03440"/>
    <property type="match status" value="1"/>
</dbReference>
<dbReference type="InterPro" id="IPR016187">
    <property type="entry name" value="CTDL_fold"/>
</dbReference>
<evidence type="ECO:0000313" key="2">
    <source>
        <dbReference type="EMBL" id="EEF59698.1"/>
    </source>
</evidence>
<dbReference type="Pfam" id="PF03781">
    <property type="entry name" value="FGE-sulfatase"/>
    <property type="match status" value="1"/>
</dbReference>
<protein>
    <recommendedName>
        <fullName evidence="1">Sulfatase-modifying factor enzyme-like domain-containing protein</fullName>
    </recommendedName>
</protein>
<feature type="domain" description="Sulfatase-modifying factor enzyme-like" evidence="1">
    <location>
        <begin position="209"/>
        <end position="442"/>
    </location>
</feature>
<dbReference type="OrthoDB" id="9768004at2"/>
<evidence type="ECO:0000313" key="3">
    <source>
        <dbReference type="Proteomes" id="UP000003688"/>
    </source>
</evidence>
<dbReference type="STRING" id="320771.Cflav_PD2519"/>
<dbReference type="InterPro" id="IPR005532">
    <property type="entry name" value="SUMF_dom"/>
</dbReference>
<evidence type="ECO:0000259" key="1">
    <source>
        <dbReference type="Pfam" id="PF03781"/>
    </source>
</evidence>
<reference evidence="2 3" key="1">
    <citation type="journal article" date="2011" name="J. Bacteriol.">
        <title>Genome sequence of 'Pedosphaera parvula' Ellin514, an aerobic Verrucomicrobial isolate from pasture soil.</title>
        <authorList>
            <person name="Kant R."/>
            <person name="van Passel M.W."/>
            <person name="Sangwan P."/>
            <person name="Palva A."/>
            <person name="Lucas S."/>
            <person name="Copeland A."/>
            <person name="Lapidus A."/>
            <person name="Glavina Del Rio T."/>
            <person name="Dalin E."/>
            <person name="Tice H."/>
            <person name="Bruce D."/>
            <person name="Goodwin L."/>
            <person name="Pitluck S."/>
            <person name="Chertkov O."/>
            <person name="Larimer F.W."/>
            <person name="Land M.L."/>
            <person name="Hauser L."/>
            <person name="Brettin T.S."/>
            <person name="Detter J.C."/>
            <person name="Han S."/>
            <person name="de Vos W.M."/>
            <person name="Janssen P.H."/>
            <person name="Smidt H."/>
        </authorList>
    </citation>
    <scope>NUCLEOTIDE SEQUENCE [LARGE SCALE GENOMIC DNA]</scope>
    <source>
        <strain evidence="2 3">Ellin514</strain>
    </source>
</reference>
<dbReference type="SUPFAM" id="SSF56436">
    <property type="entry name" value="C-type lectin-like"/>
    <property type="match status" value="1"/>
</dbReference>
<dbReference type="AlphaFoldDB" id="B9XK60"/>
<proteinExistence type="predicted"/>
<dbReference type="InterPro" id="IPR042095">
    <property type="entry name" value="SUMF_sf"/>
</dbReference>
<dbReference type="PANTHER" id="PTHR23150:SF36">
    <property type="entry name" value="HERCYNINE OXYGENASE"/>
    <property type="match status" value="1"/>
</dbReference>
<accession>B9XK60</accession>
<name>B9XK60_PEDPL</name>
<comment type="caution">
    <text evidence="2">The sequence shown here is derived from an EMBL/GenBank/DDBJ whole genome shotgun (WGS) entry which is preliminary data.</text>
</comment>
<organism evidence="2 3">
    <name type="scientific">Pedosphaera parvula (strain Ellin514)</name>
    <dbReference type="NCBI Taxonomy" id="320771"/>
    <lineage>
        <taxon>Bacteria</taxon>
        <taxon>Pseudomonadati</taxon>
        <taxon>Verrucomicrobiota</taxon>
        <taxon>Pedosphaerae</taxon>
        <taxon>Pedosphaerales</taxon>
        <taxon>Pedosphaeraceae</taxon>
        <taxon>Pedosphaera</taxon>
    </lineage>
</organism>
<dbReference type="GO" id="GO:0052699">
    <property type="term" value="P:ergothioneine biosynthetic process"/>
    <property type="evidence" value="ECO:0007669"/>
    <property type="project" value="InterPro"/>
</dbReference>
<dbReference type="EMBL" id="ABOX02000024">
    <property type="protein sequence ID" value="EEF59698.1"/>
    <property type="molecule type" value="Genomic_DNA"/>
</dbReference>